<dbReference type="RefSeq" id="WP_264515022.1">
    <property type="nucleotide sequence ID" value="NZ_JAPDDR010000009.1"/>
</dbReference>
<evidence type="ECO:0000313" key="3">
    <source>
        <dbReference type="Proteomes" id="UP001165653"/>
    </source>
</evidence>
<dbReference type="Proteomes" id="UP001165653">
    <property type="component" value="Unassembled WGS sequence"/>
</dbReference>
<sequence>MNATILHHDGPGLPEITLAEGLESPAALAPESEHPDDRISLIEDGRTIACASLWWTEAPPLEGERVGCIGGFAARDGKATAILLEAAEQRLREAGCTLAIGPMNGNTWRRHRYVIESSARGPFLLEPRNPVNYPGWWRASGYRELSRYSSSAMPLDGSSVVAPALKARLERSGLIIRPLHADRYDDELRAIHAISLRSFANNFLYTPLEEEGFLDAYRKVKDRVDPDLVRIAEKDSKPCGFVFAIADLEAAARGEKPALIVKTLAVDPESRCAGLGSLLVDEVHRLGREKGFTEAIHALQHETNTSLKITGRHQGTPIRRYALFSKSL</sequence>
<accession>A0ABT3G7C7</accession>
<dbReference type="EMBL" id="JAPDDR010000009">
    <property type="protein sequence ID" value="MCW1915474.1"/>
    <property type="molecule type" value="Genomic_DNA"/>
</dbReference>
<proteinExistence type="predicted"/>
<dbReference type="EC" id="2.3.1.-" evidence="2"/>
<keyword evidence="2" id="KW-0012">Acyltransferase</keyword>
<dbReference type="SUPFAM" id="SSF55729">
    <property type="entry name" value="Acyl-CoA N-acyltransferases (Nat)"/>
    <property type="match status" value="1"/>
</dbReference>
<keyword evidence="3" id="KW-1185">Reference proteome</keyword>
<reference evidence="2" key="1">
    <citation type="submission" date="2022-10" db="EMBL/GenBank/DDBJ databases">
        <title>Luteolibacter sp. GHJ8, whole genome shotgun sequencing project.</title>
        <authorList>
            <person name="Zhao G."/>
            <person name="Shen L."/>
        </authorList>
    </citation>
    <scope>NUCLEOTIDE SEQUENCE</scope>
    <source>
        <strain evidence="2">GHJ8</strain>
    </source>
</reference>
<organism evidence="2 3">
    <name type="scientific">Luteolibacter rhizosphaerae</name>
    <dbReference type="NCBI Taxonomy" id="2989719"/>
    <lineage>
        <taxon>Bacteria</taxon>
        <taxon>Pseudomonadati</taxon>
        <taxon>Verrucomicrobiota</taxon>
        <taxon>Verrucomicrobiia</taxon>
        <taxon>Verrucomicrobiales</taxon>
        <taxon>Verrucomicrobiaceae</taxon>
        <taxon>Luteolibacter</taxon>
    </lineage>
</organism>
<name>A0ABT3G7C7_9BACT</name>
<evidence type="ECO:0000259" key="1">
    <source>
        <dbReference type="PROSITE" id="PS51186"/>
    </source>
</evidence>
<feature type="domain" description="N-acetyltransferase" evidence="1">
    <location>
        <begin position="174"/>
        <end position="328"/>
    </location>
</feature>
<protein>
    <submittedName>
        <fullName evidence="2">GNAT family N-acetyltransferase</fullName>
        <ecNumber evidence="2">2.3.1.-</ecNumber>
    </submittedName>
</protein>
<gene>
    <name evidence="2" type="ORF">OJ996_17950</name>
</gene>
<dbReference type="PANTHER" id="PTHR41368">
    <property type="entry name" value="PROTEIN YGHO"/>
    <property type="match status" value="1"/>
</dbReference>
<dbReference type="PANTHER" id="PTHR41368:SF1">
    <property type="entry name" value="PROTEIN YGHO"/>
    <property type="match status" value="1"/>
</dbReference>
<evidence type="ECO:0000313" key="2">
    <source>
        <dbReference type="EMBL" id="MCW1915474.1"/>
    </source>
</evidence>
<dbReference type="InterPro" id="IPR039968">
    <property type="entry name" value="BcerS-like"/>
</dbReference>
<dbReference type="GO" id="GO:0016746">
    <property type="term" value="F:acyltransferase activity"/>
    <property type="evidence" value="ECO:0007669"/>
    <property type="project" value="UniProtKB-KW"/>
</dbReference>
<dbReference type="CDD" id="cd04301">
    <property type="entry name" value="NAT_SF"/>
    <property type="match status" value="1"/>
</dbReference>
<dbReference type="InterPro" id="IPR000182">
    <property type="entry name" value="GNAT_dom"/>
</dbReference>
<keyword evidence="2" id="KW-0808">Transferase</keyword>
<dbReference type="Gene3D" id="3.40.630.30">
    <property type="match status" value="1"/>
</dbReference>
<comment type="caution">
    <text evidence="2">The sequence shown here is derived from an EMBL/GenBank/DDBJ whole genome shotgun (WGS) entry which is preliminary data.</text>
</comment>
<dbReference type="PROSITE" id="PS51186">
    <property type="entry name" value="GNAT"/>
    <property type="match status" value="1"/>
</dbReference>
<dbReference type="Pfam" id="PF00583">
    <property type="entry name" value="Acetyltransf_1"/>
    <property type="match status" value="1"/>
</dbReference>
<dbReference type="InterPro" id="IPR016181">
    <property type="entry name" value="Acyl_CoA_acyltransferase"/>
</dbReference>